<comment type="caution">
    <text evidence="1">The sequence shown here is derived from an EMBL/GenBank/DDBJ whole genome shotgun (WGS) entry which is preliminary data.</text>
</comment>
<dbReference type="EMBL" id="AKWE02000081">
    <property type="protein sequence ID" value="EMO58366.1"/>
    <property type="molecule type" value="Genomic_DNA"/>
</dbReference>
<protein>
    <submittedName>
        <fullName evidence="1">Uncharacterized protein</fullName>
    </submittedName>
</protein>
<dbReference type="Proteomes" id="UP000012149">
    <property type="component" value="Unassembled WGS sequence"/>
</dbReference>
<evidence type="ECO:0000313" key="2">
    <source>
        <dbReference type="Proteomes" id="UP000012149"/>
    </source>
</evidence>
<proteinExistence type="predicted"/>
<reference evidence="1 2" key="1">
    <citation type="submission" date="2013-01" db="EMBL/GenBank/DDBJ databases">
        <authorList>
            <person name="Harkins D.M."/>
            <person name="Durkin A.S."/>
            <person name="Brinkac L.M."/>
            <person name="Haft D.H."/>
            <person name="Selengut J.D."/>
            <person name="Sanka R."/>
            <person name="DePew J."/>
            <person name="Purushe J."/>
            <person name="Matthias M.A."/>
            <person name="Vinetz J.M."/>
            <person name="Sutton G.G."/>
            <person name="Nierman W.C."/>
            <person name="Fouts D.E."/>
        </authorList>
    </citation>
    <scope>NUCLEOTIDE SEQUENCE [LARGE SCALE GENOMIC DNA]</scope>
    <source>
        <strain evidence="1 2">CBC1416</strain>
    </source>
</reference>
<accession>M6VTE1</accession>
<sequence length="47" mass="5700">MKRFLRGAFQVLFLTLQGAVSLSFFWDRFLYFPILFFVSKLNDEVYK</sequence>
<evidence type="ECO:0000313" key="1">
    <source>
        <dbReference type="EMBL" id="EMO58366.1"/>
    </source>
</evidence>
<name>M6VTE1_9LEPT</name>
<organism evidence="1 2">
    <name type="scientific">Leptospira santarosai str. CBC1416</name>
    <dbReference type="NCBI Taxonomy" id="1193059"/>
    <lineage>
        <taxon>Bacteria</taxon>
        <taxon>Pseudomonadati</taxon>
        <taxon>Spirochaetota</taxon>
        <taxon>Spirochaetia</taxon>
        <taxon>Leptospirales</taxon>
        <taxon>Leptospiraceae</taxon>
        <taxon>Leptospira</taxon>
    </lineage>
</organism>
<dbReference type="AlphaFoldDB" id="M6VTE1"/>
<gene>
    <name evidence="1" type="ORF">LEP1GSC161_3291</name>
</gene>